<dbReference type="InterPro" id="IPR011042">
    <property type="entry name" value="6-blade_b-propeller_TolB-like"/>
</dbReference>
<accession>A0ABN1F1B6</accession>
<organism evidence="3 4">
    <name type="scientific">Craurococcus roseus</name>
    <dbReference type="NCBI Taxonomy" id="77585"/>
    <lineage>
        <taxon>Bacteria</taxon>
        <taxon>Pseudomonadati</taxon>
        <taxon>Pseudomonadota</taxon>
        <taxon>Alphaproteobacteria</taxon>
        <taxon>Acetobacterales</taxon>
        <taxon>Acetobacteraceae</taxon>
        <taxon>Craurococcus</taxon>
    </lineage>
</organism>
<dbReference type="Gene3D" id="2.60.60.40">
    <property type="match status" value="2"/>
</dbReference>
<evidence type="ECO:0000313" key="3">
    <source>
        <dbReference type="EMBL" id="GAA0579817.1"/>
    </source>
</evidence>
<dbReference type="RefSeq" id="WP_343894883.1">
    <property type="nucleotide sequence ID" value="NZ_BAAAFZ010000019.1"/>
</dbReference>
<keyword evidence="4" id="KW-1185">Reference proteome</keyword>
<name>A0ABN1F1B6_9PROT</name>
<dbReference type="SUPFAM" id="SSF49313">
    <property type="entry name" value="Cadherin-like"/>
    <property type="match status" value="1"/>
</dbReference>
<dbReference type="InterPro" id="IPR031768">
    <property type="entry name" value="CBM60_xylan-bd"/>
</dbReference>
<gene>
    <name evidence="3" type="ORF">GCM10009416_17790</name>
</gene>
<proteinExistence type="predicted"/>
<dbReference type="InterPro" id="IPR015919">
    <property type="entry name" value="Cadherin-like_sf"/>
</dbReference>
<dbReference type="CDD" id="cd11304">
    <property type="entry name" value="Cadherin_repeat"/>
    <property type="match status" value="1"/>
</dbReference>
<dbReference type="InterPro" id="IPR002126">
    <property type="entry name" value="Cadherin-like_dom"/>
</dbReference>
<feature type="region of interest" description="Disordered" evidence="1">
    <location>
        <begin position="911"/>
        <end position="930"/>
    </location>
</feature>
<dbReference type="EMBL" id="BAAAFZ010000019">
    <property type="protein sequence ID" value="GAA0579817.1"/>
    <property type="molecule type" value="Genomic_DNA"/>
</dbReference>
<dbReference type="Pfam" id="PF16841">
    <property type="entry name" value="CBM60"/>
    <property type="match status" value="2"/>
</dbReference>
<feature type="region of interest" description="Disordered" evidence="1">
    <location>
        <begin position="511"/>
        <end position="530"/>
    </location>
</feature>
<sequence length="1163" mass="117262">MPEPAFTQSILAGAPTGNWTSLQFGPDGRLYASQVDGSLYAFTVEAAPDGGYRVASTEAINVVRAITNFNDDGALAAPEVQDAGRLVTGILVVAGGGVATATASMVSTAAAASGEAAPVVVEPRVAAAVPQGSPAGTVAADVDASDPAGTPITYAFTPGLEGGGAWAINPATGVVTVADPSRLDASDPARQVYRLGVDATDAQGDTASTSVLVAVAEAAPPGAEPAPAPVPTAAAAAAPDTPVVLYVSSSDPRFGSQQDVGLDTNSGVVSRLQRDADGGWTRVDLVRGLPSSESDHAVNGMQLIDGGRTLLLGVAGHTNQGAPSYQFAYHSETSYSAAIVAIDLDAVDALPTRTDGFGNAYKYDLPTLPAGPDDPYPDDPFGGRDGLGQAILEPGSPVRIYSPGYRNAYDLVVAESGRLYTVDNGANAGWGFLPENEGGGSVTGRPSDGGFRTDDNLHLVTEGFYGGHPNPIRANPDGAGIYIDGSLSPFEPLPEGWPPVRTGANPVEGDFRNPNRDENGNNEDGSLFGWDSSTNGLAEYRATTFDGEMRGDLLTVSFDRHLYRIELDGAGTGVTAVTRLIADGYGVLGGGIPLDVTAQGDGEPFAGTIWTASYGGEIVAFTPGGDGAPPADGDADDDGLDDAVDAFAVDAANGKNTDLAAGGTLTYAFSQSQTPPGPSGSLFNLGFTGLMANGATPFTGQYDAANITAGGATSGFQIDAVPDGDAFAGNDQQHGFQFGVDVLPGVGAFTVEVRLDNPFGGSPSTAPVNWKSQGFFIGNGDQDNYLKVVAAANGGAGGIEVASESGGAFSSTMYPAAITGGAIGNADTVTLRLAVDLGAGTAAPSWTYTAGGASFDGTGAAVPLSGDTLAALRGTYERAGEPSALAVGLIATSSESGEPFRAFWDSLSINASGGASEPPPSGGGSTTIGTGPDALVLRITQDAYQGDAQYTVAVDGAQIGGTLTAGALRGSGEADTVTVRGDWGPGDHTVSVAFLNDAWGGTADTDRNLYVEGISYNGAALPGATAVFEREGSQSFAFTDTGGGSAPPATTVGTGPDVFDLRVSQDAYAGDAQYTVAVDGAQIGGTLAAQALRAEGASDAVAVRGDWDDSADHRLTVTFLNDAWGGTPDTDRNLYVESASYNGTALGGTPVALYSEGGADFFT</sequence>
<feature type="domain" description="Cadherin" evidence="2">
    <location>
        <begin position="121"/>
        <end position="229"/>
    </location>
</feature>
<comment type="caution">
    <text evidence="3">The sequence shown here is derived from an EMBL/GenBank/DDBJ whole genome shotgun (WGS) entry which is preliminary data.</text>
</comment>
<protein>
    <recommendedName>
        <fullName evidence="2">Cadherin domain-containing protein</fullName>
    </recommendedName>
</protein>
<evidence type="ECO:0000256" key="1">
    <source>
        <dbReference type="SAM" id="MobiDB-lite"/>
    </source>
</evidence>
<evidence type="ECO:0000313" key="4">
    <source>
        <dbReference type="Proteomes" id="UP001501588"/>
    </source>
</evidence>
<evidence type="ECO:0000259" key="2">
    <source>
        <dbReference type="PROSITE" id="PS50268"/>
    </source>
</evidence>
<reference evidence="3 4" key="1">
    <citation type="journal article" date="2019" name="Int. J. Syst. Evol. Microbiol.">
        <title>The Global Catalogue of Microorganisms (GCM) 10K type strain sequencing project: providing services to taxonomists for standard genome sequencing and annotation.</title>
        <authorList>
            <consortium name="The Broad Institute Genomics Platform"/>
            <consortium name="The Broad Institute Genome Sequencing Center for Infectious Disease"/>
            <person name="Wu L."/>
            <person name="Ma J."/>
        </authorList>
    </citation>
    <scope>NUCLEOTIDE SEQUENCE [LARGE SCALE GENOMIC DNA]</scope>
    <source>
        <strain evidence="3 4">JCM 9933</strain>
    </source>
</reference>
<dbReference type="PROSITE" id="PS50268">
    <property type="entry name" value="CADHERIN_2"/>
    <property type="match status" value="1"/>
</dbReference>
<dbReference type="Proteomes" id="UP001501588">
    <property type="component" value="Unassembled WGS sequence"/>
</dbReference>
<dbReference type="Gene3D" id="2.120.10.30">
    <property type="entry name" value="TolB, C-terminal domain"/>
    <property type="match status" value="1"/>
</dbReference>